<dbReference type="Gene3D" id="3.40.50.720">
    <property type="entry name" value="NAD(P)-binding Rossmann-like Domain"/>
    <property type="match status" value="1"/>
</dbReference>
<dbReference type="InterPro" id="IPR001986">
    <property type="entry name" value="Enolpyruvate_Tfrase_dom"/>
</dbReference>
<dbReference type="InterPro" id="IPR023000">
    <property type="entry name" value="Shikimate_kinase_CS"/>
</dbReference>
<dbReference type="InterPro" id="IPR056179">
    <property type="entry name" value="DHQS_C"/>
</dbReference>
<evidence type="ECO:0000256" key="2">
    <source>
        <dbReference type="ARBA" id="ARBA00012154"/>
    </source>
</evidence>
<dbReference type="EC" id="2.7.1.71" evidence="2"/>
<dbReference type="GO" id="GO:0009423">
    <property type="term" value="P:chorismate biosynthetic process"/>
    <property type="evidence" value="ECO:0007669"/>
    <property type="project" value="UniProtKB-UniPathway"/>
</dbReference>
<dbReference type="CDD" id="cd08195">
    <property type="entry name" value="DHQS"/>
    <property type="match status" value="1"/>
</dbReference>
<dbReference type="Pfam" id="PF08501">
    <property type="entry name" value="Shikimate_dh_N"/>
    <property type="match status" value="1"/>
</dbReference>
<dbReference type="Gene3D" id="3.40.50.1970">
    <property type="match status" value="1"/>
</dbReference>
<evidence type="ECO:0000256" key="4">
    <source>
        <dbReference type="ARBA" id="ARBA00022605"/>
    </source>
</evidence>
<evidence type="ECO:0000259" key="13">
    <source>
        <dbReference type="Pfam" id="PF08501"/>
    </source>
</evidence>
<dbReference type="HAMAP" id="MF_00109">
    <property type="entry name" value="Shikimate_kinase"/>
    <property type="match status" value="1"/>
</dbReference>
<dbReference type="Pfam" id="PF24621">
    <property type="entry name" value="DHQS_C"/>
    <property type="match status" value="1"/>
</dbReference>
<dbReference type="GO" id="GO:0009073">
    <property type="term" value="P:aromatic amino acid family biosynthetic process"/>
    <property type="evidence" value="ECO:0007669"/>
    <property type="project" value="UniProtKB-KW"/>
</dbReference>
<dbReference type="InterPro" id="IPR013792">
    <property type="entry name" value="RNA3'P_cycl/enolpyr_Trfase_a/b"/>
</dbReference>
<feature type="domain" description="Shikimate dehydrogenase substrate binding N-terminal" evidence="13">
    <location>
        <begin position="1359"/>
        <end position="1444"/>
    </location>
</feature>
<dbReference type="Proteomes" id="UP000541610">
    <property type="component" value="Unassembled WGS sequence"/>
</dbReference>
<reference evidence="15 16" key="1">
    <citation type="submission" date="2020-04" db="EMBL/GenBank/DDBJ databases">
        <title>Perkinsus olseni comparative genomics.</title>
        <authorList>
            <person name="Bogema D.R."/>
        </authorList>
    </citation>
    <scope>NUCLEOTIDE SEQUENCE [LARGE SCALE GENOMIC DNA]</scope>
    <source>
        <strain evidence="15">00978-12</strain>
    </source>
</reference>
<evidence type="ECO:0000313" key="16">
    <source>
        <dbReference type="Proteomes" id="UP000541610"/>
    </source>
</evidence>
<comment type="catalytic activity">
    <reaction evidence="10">
        <text>shikimate + ATP = 3-phosphoshikimate + ADP + H(+)</text>
        <dbReference type="Rhea" id="RHEA:13121"/>
        <dbReference type="ChEBI" id="CHEBI:15378"/>
        <dbReference type="ChEBI" id="CHEBI:30616"/>
        <dbReference type="ChEBI" id="CHEBI:36208"/>
        <dbReference type="ChEBI" id="CHEBI:145989"/>
        <dbReference type="ChEBI" id="CHEBI:456216"/>
        <dbReference type="EC" id="2.7.1.71"/>
    </reaction>
</comment>
<dbReference type="InterPro" id="IPR013708">
    <property type="entry name" value="Shikimate_DH-bd_N"/>
</dbReference>
<evidence type="ECO:0000313" key="15">
    <source>
        <dbReference type="EMBL" id="KAF4696280.1"/>
    </source>
</evidence>
<evidence type="ECO:0000259" key="11">
    <source>
        <dbReference type="Pfam" id="PF00275"/>
    </source>
</evidence>
<dbReference type="Pfam" id="PF01202">
    <property type="entry name" value="SKI"/>
    <property type="match status" value="1"/>
</dbReference>
<dbReference type="InterPro" id="IPR013785">
    <property type="entry name" value="Aldolase_TIM"/>
</dbReference>
<keyword evidence="5" id="KW-0808">Transferase</keyword>
<keyword evidence="4" id="KW-0028">Amino-acid biosynthesis</keyword>
<dbReference type="Pfam" id="PF01761">
    <property type="entry name" value="DHQ_synthase"/>
    <property type="match status" value="1"/>
</dbReference>
<dbReference type="Gene3D" id="3.40.50.10860">
    <property type="entry name" value="Leucine Dehydrogenase, chain A, domain 1"/>
    <property type="match status" value="1"/>
</dbReference>
<dbReference type="SUPFAM" id="SSF51569">
    <property type="entry name" value="Aldolase"/>
    <property type="match status" value="1"/>
</dbReference>
<dbReference type="OrthoDB" id="197068at2759"/>
<dbReference type="PANTHER" id="PTHR21090:SF5">
    <property type="entry name" value="PENTAFUNCTIONAL AROM POLYPEPTIDE"/>
    <property type="match status" value="1"/>
</dbReference>
<dbReference type="CDD" id="cd00464">
    <property type="entry name" value="SK"/>
    <property type="match status" value="1"/>
</dbReference>
<dbReference type="GO" id="GO:0004765">
    <property type="term" value="F:shikimate kinase activity"/>
    <property type="evidence" value="ECO:0007669"/>
    <property type="project" value="UniProtKB-EC"/>
</dbReference>
<dbReference type="GO" id="GO:0005524">
    <property type="term" value="F:ATP binding"/>
    <property type="evidence" value="ECO:0007669"/>
    <property type="project" value="UniProtKB-KW"/>
</dbReference>
<dbReference type="SUPFAM" id="SSF52540">
    <property type="entry name" value="P-loop containing nucleoside triphosphate hydrolases"/>
    <property type="match status" value="1"/>
</dbReference>
<dbReference type="InterPro" id="IPR027417">
    <property type="entry name" value="P-loop_NTPase"/>
</dbReference>
<evidence type="ECO:0000256" key="3">
    <source>
        <dbReference type="ARBA" id="ARBA00022490"/>
    </source>
</evidence>
<dbReference type="GO" id="GO:0008652">
    <property type="term" value="P:amino acid biosynthetic process"/>
    <property type="evidence" value="ECO:0007669"/>
    <property type="project" value="UniProtKB-KW"/>
</dbReference>
<proteinExistence type="inferred from homology"/>
<accession>A0A7J6PL28</accession>
<gene>
    <name evidence="15" type="ORF">FOZ60_001404</name>
</gene>
<keyword evidence="7" id="KW-0418">Kinase</keyword>
<sequence>MSSSSVVASIRNGVPLRTVKVSTKGGTYDVVVGRDICTSTIFANLVEEVCTDPKQRVTKFFIFVDSNLLGLNSGLVTSVEVALASIVGADKVSLYCVPSGEASKCRDQKSRDRRLAIAEWGRSTGGAFSSPQCLRSVLVALGGGVIGDLIGFVAASYYRGIRFIQVPTTVLSMVDSSVGGKTAVDTGYGKNLIGCCALTLAGAFWQPILVVADIAVLDTLPIRQTRSGIAEIIKAGMCSRADLFAELESILSSKGVEGLIQDTEQLRDMIVAGIDYKRSVVEEDERDTGIRNELNWGHTVGHAIEGMGVTGLHHGECVSIGMVYEAMALRAQGQLSNIAVQRLEKVLKCCDLPTVLPPGAAANQQELMRRMKRDKKNRGGAIHVVNVKDIGRCEGDSRTVAVPERTLQRVLSSAVTIDPSALKSGQKLGPPGGVVELPGSKSISKQSVGPGCLGREASGEVPEISANPIIEVSVQFEPSVLNLTPSEDIRVMLAALAKLGVDVKYLAEGPDSGLNVELECPEGALALRPDASSASDRHHGMGGERWHCGEVRPVRDLVDCVQRAFEGVKVEYQGNTQGCLPLRITKSRKRSVPDASEGQASFGFPCGTVELSSKVSSQFVSGMLLVSSLARGGEAAKEGFTLLLEDTHGGKAVSQPYIDMTCRVMEAFGVKASPLTDAQGRLSYKVAAGQKLVAPSSYTVEADASAASYPLAIAAATGSEVTVNLPYQSPGSLPLQGDSLFVSRILQPMGCKIESSKDGWTTVTGPSAGKLNAIGSVDMSDLTDSFLTAAVLMALAEGESSITNVANQRVKECDRIAAMAQNINLCFHSKVAEERPDGLVIRGGSPVAGFQPVTTESHDDHRVAMSMAVLATRFSAGSIRISQPRCVEKTFSDFWDVLELQLGIPVSGVTDGEHGSCGDGDVTMGAVERQRDFSPRKVFLIGMRNCGKTTIGRELATDMNWRFLDMDAELEKSLGMTLTEFVKQQGWKEFRKAELQLLHSILEDDDSRCIVSCGGGIVELPQAVSILAQQRYVVWLRMDEDDVVAANTGPDGKPAYGEPVERVYGRRRDKSICLAGQLLWTCSLAMLRPAGLWPYLSLQAWLKRVDLLGNDGRPPLPGKYSTFTCLTLPSYDVVKGRDADLEGTSAVEVRLDLLKDPADSVRQLQYASIAAGELPIIATLRSASEGGKFDEPDERYWDLIQQVSRSCCVSYVDIEVSRCSESFFPAPVPGVGYLASEHFLRPPTGGRLEVCRAFDEVLQPWWSAVGKVVFTAFTESDANLVSAVQAEKLRQISKPSIGLCMGPCGTISRVTNPFWTPVRHPAMKAAAPGQLSLKELRTMREALHIGTTAAEKHKKKFFVLGSPVAKSPSPALHNHIFKTLGLPHEYSRLDTSSLDDVLSLMAQDDFGGASITIPLKEKVFHAVSGGAHGRVSELALSARAVNTIVKHDDGSLSFHNTDTLALAESIRTKAALASTCLVVGTGGAARGACAAAELLGMEKIFVWGRDSTKAAKLAQDFVNGQVCPSDPGAGSFDVIIGCVPAADAQVWPQWWFSKDTLILEMAYIPQKTPLTRTAVELGCRNIVYGLEILVLQGIEQSMLWTGMPREAFGNDVYEKAENVGQLHCAQWQVAFIGSYKYPTTLLASEVELQDIWVPGGRVIEGVDFINGISQSIRRITMVTARHLRAALSGDEDEVQTS</sequence>
<dbReference type="InterPro" id="IPR036968">
    <property type="entry name" value="Enolpyruvate_Tfrase_sf"/>
</dbReference>
<dbReference type="EMBL" id="JABANP010000012">
    <property type="protein sequence ID" value="KAF4696280.1"/>
    <property type="molecule type" value="Genomic_DNA"/>
</dbReference>
<dbReference type="Gene3D" id="3.65.10.10">
    <property type="entry name" value="Enolpyruvate transferase domain"/>
    <property type="match status" value="2"/>
</dbReference>
<dbReference type="InterPro" id="IPR030960">
    <property type="entry name" value="DHQS/DOIS_N"/>
</dbReference>
<dbReference type="Pfam" id="PF01487">
    <property type="entry name" value="DHquinase_I"/>
    <property type="match status" value="1"/>
</dbReference>
<keyword evidence="9" id="KW-0057">Aromatic amino acid biosynthesis</keyword>
<comment type="caution">
    <text evidence="15">The sequence shown here is derived from an EMBL/GenBank/DDBJ whole genome shotgun (WGS) entry which is preliminary data.</text>
</comment>
<dbReference type="SUPFAM" id="SSF55205">
    <property type="entry name" value="EPT/RTPC-like"/>
    <property type="match status" value="1"/>
</dbReference>
<organism evidence="15 16">
    <name type="scientific">Perkinsus olseni</name>
    <name type="common">Perkinsus atlanticus</name>
    <dbReference type="NCBI Taxonomy" id="32597"/>
    <lineage>
        <taxon>Eukaryota</taxon>
        <taxon>Sar</taxon>
        <taxon>Alveolata</taxon>
        <taxon>Perkinsozoa</taxon>
        <taxon>Perkinsea</taxon>
        <taxon>Perkinsida</taxon>
        <taxon>Perkinsidae</taxon>
        <taxon>Perkinsus</taxon>
    </lineage>
</organism>
<comment type="pathway">
    <text evidence="1">Metabolic intermediate biosynthesis; chorismate biosynthesis; chorismate from D-erythrose 4-phosphate and phosphoenolpyruvate: step 5/7.</text>
</comment>
<keyword evidence="8" id="KW-0067">ATP-binding</keyword>
<feature type="domain" description="3-dehydroquinate synthase N-terminal" evidence="12">
    <location>
        <begin position="135"/>
        <end position="226"/>
    </location>
</feature>
<evidence type="ECO:0000256" key="7">
    <source>
        <dbReference type="ARBA" id="ARBA00022777"/>
    </source>
</evidence>
<evidence type="ECO:0000256" key="9">
    <source>
        <dbReference type="ARBA" id="ARBA00023141"/>
    </source>
</evidence>
<dbReference type="InterPro" id="IPR046346">
    <property type="entry name" value="Aminoacid_DH-like_N_sf"/>
</dbReference>
<dbReference type="SUPFAM" id="SSF51735">
    <property type="entry name" value="NAD(P)-binding Rossmann-fold domains"/>
    <property type="match status" value="1"/>
</dbReference>
<evidence type="ECO:0000256" key="10">
    <source>
        <dbReference type="ARBA" id="ARBA00048567"/>
    </source>
</evidence>
<evidence type="ECO:0000256" key="8">
    <source>
        <dbReference type="ARBA" id="ARBA00022840"/>
    </source>
</evidence>
<dbReference type="Gene3D" id="3.40.50.300">
    <property type="entry name" value="P-loop containing nucleotide triphosphate hydrolases"/>
    <property type="match status" value="1"/>
</dbReference>
<evidence type="ECO:0000256" key="5">
    <source>
        <dbReference type="ARBA" id="ARBA00022679"/>
    </source>
</evidence>
<feature type="domain" description="3-dehydroquinate synthase C-terminal" evidence="14">
    <location>
        <begin position="228"/>
        <end position="377"/>
    </location>
</feature>
<dbReference type="Pfam" id="PF00275">
    <property type="entry name" value="EPSP_synthase"/>
    <property type="match status" value="1"/>
</dbReference>
<dbReference type="GO" id="GO:0003855">
    <property type="term" value="F:3-dehydroquinate dehydratase activity"/>
    <property type="evidence" value="ECO:0007669"/>
    <property type="project" value="InterPro"/>
</dbReference>
<evidence type="ECO:0000259" key="14">
    <source>
        <dbReference type="Pfam" id="PF24621"/>
    </source>
</evidence>
<evidence type="ECO:0000259" key="12">
    <source>
        <dbReference type="Pfam" id="PF01761"/>
    </source>
</evidence>
<dbReference type="CDD" id="cd00502">
    <property type="entry name" value="DHQase_I"/>
    <property type="match status" value="1"/>
</dbReference>
<dbReference type="PROSITE" id="PS01128">
    <property type="entry name" value="SHIKIMATE_KINASE"/>
    <property type="match status" value="1"/>
</dbReference>
<keyword evidence="3" id="KW-0963">Cytoplasm</keyword>
<dbReference type="InterPro" id="IPR000623">
    <property type="entry name" value="Shikimate_kinase/TSH1"/>
</dbReference>
<evidence type="ECO:0000256" key="1">
    <source>
        <dbReference type="ARBA" id="ARBA00004842"/>
    </source>
</evidence>
<protein>
    <recommendedName>
        <fullName evidence="2">shikimate kinase</fullName>
        <ecNumber evidence="2">2.7.1.71</ecNumber>
    </recommendedName>
</protein>
<keyword evidence="6" id="KW-0547">Nucleotide-binding</keyword>
<dbReference type="PRINTS" id="PR01100">
    <property type="entry name" value="SHIKIMTKNASE"/>
</dbReference>
<dbReference type="PANTHER" id="PTHR21090">
    <property type="entry name" value="AROM/DEHYDROQUINATE SYNTHASE"/>
    <property type="match status" value="1"/>
</dbReference>
<dbReference type="SUPFAM" id="SSF53223">
    <property type="entry name" value="Aminoacid dehydrogenase-like, N-terminal domain"/>
    <property type="match status" value="1"/>
</dbReference>
<evidence type="ECO:0000256" key="6">
    <source>
        <dbReference type="ARBA" id="ARBA00022741"/>
    </source>
</evidence>
<name>A0A7J6PL28_PEROL</name>
<dbReference type="GO" id="GO:0003866">
    <property type="term" value="F:3-phosphoshikimate 1-carboxyvinyltransferase activity"/>
    <property type="evidence" value="ECO:0007669"/>
    <property type="project" value="TreeGrafter"/>
</dbReference>
<dbReference type="InterPro" id="IPR031322">
    <property type="entry name" value="Shikimate/glucono_kinase"/>
</dbReference>
<dbReference type="Gene3D" id="3.20.20.70">
    <property type="entry name" value="Aldolase class I"/>
    <property type="match status" value="1"/>
</dbReference>
<dbReference type="InterPro" id="IPR001381">
    <property type="entry name" value="DHquinase_I"/>
</dbReference>
<dbReference type="Gene3D" id="1.20.1090.10">
    <property type="entry name" value="Dehydroquinate synthase-like - alpha domain"/>
    <property type="match status" value="1"/>
</dbReference>
<dbReference type="GO" id="GO:0004764">
    <property type="term" value="F:shikimate 3-dehydrogenase (NADP+) activity"/>
    <property type="evidence" value="ECO:0007669"/>
    <property type="project" value="InterPro"/>
</dbReference>
<dbReference type="InterPro" id="IPR036291">
    <property type="entry name" value="NAD(P)-bd_dom_sf"/>
</dbReference>
<dbReference type="UniPathway" id="UPA00053">
    <property type="reaction ID" value="UER00088"/>
</dbReference>
<dbReference type="SUPFAM" id="SSF56796">
    <property type="entry name" value="Dehydroquinate synthase-like"/>
    <property type="match status" value="1"/>
</dbReference>
<feature type="domain" description="Enolpyruvate transferase" evidence="11">
    <location>
        <begin position="480"/>
        <end position="898"/>
    </location>
</feature>